<dbReference type="PANTHER" id="PTHR33164:SF13">
    <property type="entry name" value="4-HYDROXYPHENYLACETATE CATABOLISM PROTEIN"/>
    <property type="match status" value="1"/>
</dbReference>
<dbReference type="NCBIfam" id="TIGR02337">
    <property type="entry name" value="HpaR"/>
    <property type="match status" value="1"/>
</dbReference>
<dbReference type="OrthoDB" id="8588347at2"/>
<dbReference type="GO" id="GO:0003700">
    <property type="term" value="F:DNA-binding transcription factor activity"/>
    <property type="evidence" value="ECO:0007669"/>
    <property type="project" value="InterPro"/>
</dbReference>
<protein>
    <submittedName>
        <fullName evidence="2">Homoprotocatechuate degradation operon regulator, HpaR</fullName>
    </submittedName>
</protein>
<dbReference type="GO" id="GO:0006950">
    <property type="term" value="P:response to stress"/>
    <property type="evidence" value="ECO:0007669"/>
    <property type="project" value="TreeGrafter"/>
</dbReference>
<dbReference type="RefSeq" id="WP_091903818.1">
    <property type="nucleotide sequence ID" value="NZ_FNLO01000001.1"/>
</dbReference>
<dbReference type="InterPro" id="IPR036388">
    <property type="entry name" value="WH-like_DNA-bd_sf"/>
</dbReference>
<dbReference type="InterPro" id="IPR036390">
    <property type="entry name" value="WH_DNA-bd_sf"/>
</dbReference>
<name>A0A1H2PL54_9BURK</name>
<feature type="domain" description="HTH marR-type" evidence="1">
    <location>
        <begin position="7"/>
        <end position="139"/>
    </location>
</feature>
<evidence type="ECO:0000313" key="3">
    <source>
        <dbReference type="Proteomes" id="UP000243719"/>
    </source>
</evidence>
<accession>A0A1H2PL54</accession>
<proteinExistence type="predicted"/>
<dbReference type="Proteomes" id="UP000243719">
    <property type="component" value="Unassembled WGS sequence"/>
</dbReference>
<evidence type="ECO:0000313" key="2">
    <source>
        <dbReference type="EMBL" id="SDV46361.1"/>
    </source>
</evidence>
<dbReference type="InterPro" id="IPR039422">
    <property type="entry name" value="MarR/SlyA-like"/>
</dbReference>
<gene>
    <name evidence="2" type="ORF">SAMN05216551_101281</name>
</gene>
<dbReference type="STRING" id="1770053.SAMN05216551_101281"/>
<dbReference type="InterPro" id="IPR000835">
    <property type="entry name" value="HTH_MarR-typ"/>
</dbReference>
<dbReference type="Pfam" id="PF12802">
    <property type="entry name" value="MarR_2"/>
    <property type="match status" value="1"/>
</dbReference>
<dbReference type="InterPro" id="IPR012712">
    <property type="entry name" value="HpaR/FarR"/>
</dbReference>
<keyword evidence="3" id="KW-1185">Reference proteome</keyword>
<dbReference type="GO" id="GO:0003677">
    <property type="term" value="F:DNA binding"/>
    <property type="evidence" value="ECO:0007669"/>
    <property type="project" value="InterPro"/>
</dbReference>
<reference evidence="3" key="1">
    <citation type="submission" date="2016-09" db="EMBL/GenBank/DDBJ databases">
        <authorList>
            <person name="Varghese N."/>
            <person name="Submissions S."/>
        </authorList>
    </citation>
    <scope>NUCLEOTIDE SEQUENCE [LARGE SCALE GENOMIC DNA]</scope>
    <source>
        <strain evidence="3">JS23</strain>
    </source>
</reference>
<dbReference type="SMART" id="SM00347">
    <property type="entry name" value="HTH_MARR"/>
    <property type="match status" value="1"/>
</dbReference>
<sequence>MTPAFKHRNLPHLLLLAREQFMAFFRPILREHGVTEQQWRVMRVLAGSGPLEPNQLALACTILSPSLTRMLVAMESAALITRTRSEVDHRRQIIALTDKSRAMIARMEPIIEQQYKDLEARLGETLIGELYGALDAAMGRLADGSAPAGDDGLGLDGDSDATAAIALDGFDTRKLGATN</sequence>
<dbReference type="PROSITE" id="PS50995">
    <property type="entry name" value="HTH_MARR_2"/>
    <property type="match status" value="1"/>
</dbReference>
<dbReference type="EMBL" id="FNLO01000001">
    <property type="protein sequence ID" value="SDV46361.1"/>
    <property type="molecule type" value="Genomic_DNA"/>
</dbReference>
<dbReference type="AlphaFoldDB" id="A0A1H2PL54"/>
<evidence type="ECO:0000259" key="1">
    <source>
        <dbReference type="PROSITE" id="PS50995"/>
    </source>
</evidence>
<dbReference type="GO" id="GO:0045892">
    <property type="term" value="P:negative regulation of DNA-templated transcription"/>
    <property type="evidence" value="ECO:0007669"/>
    <property type="project" value="InterPro"/>
</dbReference>
<dbReference type="PANTHER" id="PTHR33164">
    <property type="entry name" value="TRANSCRIPTIONAL REGULATOR, MARR FAMILY"/>
    <property type="match status" value="1"/>
</dbReference>
<dbReference type="SUPFAM" id="SSF46785">
    <property type="entry name" value="Winged helix' DNA-binding domain"/>
    <property type="match status" value="1"/>
</dbReference>
<organism evidence="2 3">
    <name type="scientific">Chitinasiproducens palmae</name>
    <dbReference type="NCBI Taxonomy" id="1770053"/>
    <lineage>
        <taxon>Bacteria</taxon>
        <taxon>Pseudomonadati</taxon>
        <taxon>Pseudomonadota</taxon>
        <taxon>Betaproteobacteria</taxon>
        <taxon>Burkholderiales</taxon>
        <taxon>Burkholderiaceae</taxon>
        <taxon>Chitinasiproducens</taxon>
    </lineage>
</organism>
<dbReference type="Gene3D" id="1.10.10.10">
    <property type="entry name" value="Winged helix-like DNA-binding domain superfamily/Winged helix DNA-binding domain"/>
    <property type="match status" value="1"/>
</dbReference>